<accession>A0A5J4WRN7</accession>
<dbReference type="EMBL" id="SNRW01001103">
    <property type="protein sequence ID" value="KAA6397787.1"/>
    <property type="molecule type" value="Genomic_DNA"/>
</dbReference>
<sequence length="498" mass="59101">ITFREVNFEDSDALMLTEPMLSAPFRRQVRLHRLKYPHEETQVQDNNESTRYYYHNHIVSHAHNKTQIIELGNLLAHDEQDHQEEVRELEEYKQEQREKEQIDREWEEITTISQQLNPFESTADIYELQCTGTSKSEKLKEKDNPDQQNENLEDYFDQLDRLDLDNSARQRADRLEDNEQQYQLERTQRIHDEFNNIPEIELRTFRLLDEEIAEDMRRLDYMQFRDVDFEDADALMLSEPFNQALFRHEVRKHRQKYPREKVEKTYSRRGSDDFEPTRHYYNNHIVNKYDIENRFGRVGQLELQINNFIIAFGFGYIVEKLKYDEDQAQIVTYSIRYPHNNILNTLNIEQQNTSKEKLEEFIQYLPAKIIEDQEGTLEDIKTRFITIVSIVVVAYRARGGNAAPADSKFFAFHPHMSALLDWMDPDEPRIFVANTYDLYRDVIEGIIQDSRAIAAALPFAGRNTPALNPTQTQMPGFLSRFCSTEIADQHPNSKQQTQ</sequence>
<gene>
    <name evidence="2" type="ORF">EZS28_006680</name>
</gene>
<evidence type="ECO:0000256" key="1">
    <source>
        <dbReference type="SAM" id="Coils"/>
    </source>
</evidence>
<organism evidence="2 3">
    <name type="scientific">Streblomastix strix</name>
    <dbReference type="NCBI Taxonomy" id="222440"/>
    <lineage>
        <taxon>Eukaryota</taxon>
        <taxon>Metamonada</taxon>
        <taxon>Preaxostyla</taxon>
        <taxon>Oxymonadida</taxon>
        <taxon>Streblomastigidae</taxon>
        <taxon>Streblomastix</taxon>
    </lineage>
</organism>
<name>A0A5J4WRN7_9EUKA</name>
<proteinExistence type="predicted"/>
<dbReference type="Proteomes" id="UP000324800">
    <property type="component" value="Unassembled WGS sequence"/>
</dbReference>
<feature type="coiled-coil region" evidence="1">
    <location>
        <begin position="75"/>
        <end position="105"/>
    </location>
</feature>
<feature type="non-terminal residue" evidence="2">
    <location>
        <position position="1"/>
    </location>
</feature>
<reference evidence="2 3" key="1">
    <citation type="submission" date="2019-03" db="EMBL/GenBank/DDBJ databases">
        <title>Single cell metagenomics reveals metabolic interactions within the superorganism composed of flagellate Streblomastix strix and complex community of Bacteroidetes bacteria on its surface.</title>
        <authorList>
            <person name="Treitli S.C."/>
            <person name="Kolisko M."/>
            <person name="Husnik F."/>
            <person name="Keeling P."/>
            <person name="Hampl V."/>
        </authorList>
    </citation>
    <scope>NUCLEOTIDE SEQUENCE [LARGE SCALE GENOMIC DNA]</scope>
    <source>
        <strain evidence="2">ST1C</strain>
    </source>
</reference>
<evidence type="ECO:0000313" key="3">
    <source>
        <dbReference type="Proteomes" id="UP000324800"/>
    </source>
</evidence>
<comment type="caution">
    <text evidence="2">The sequence shown here is derived from an EMBL/GenBank/DDBJ whole genome shotgun (WGS) entry which is preliminary data.</text>
</comment>
<dbReference type="AlphaFoldDB" id="A0A5J4WRN7"/>
<keyword evidence="1" id="KW-0175">Coiled coil</keyword>
<protein>
    <submittedName>
        <fullName evidence="2">Uncharacterized protein</fullName>
    </submittedName>
</protein>
<evidence type="ECO:0000313" key="2">
    <source>
        <dbReference type="EMBL" id="KAA6397787.1"/>
    </source>
</evidence>